<accession>A0A1Z1WN35</accession>
<protein>
    <submittedName>
        <fullName evidence="2">Uncharacterized protein</fullName>
    </submittedName>
</protein>
<name>A0A1Z1WN35_9ACTN</name>
<dbReference type="EMBL" id="CP021748">
    <property type="protein sequence ID" value="ARX87808.1"/>
    <property type="molecule type" value="Genomic_DNA"/>
</dbReference>
<evidence type="ECO:0000256" key="1">
    <source>
        <dbReference type="SAM" id="MobiDB-lite"/>
    </source>
</evidence>
<feature type="region of interest" description="Disordered" evidence="1">
    <location>
        <begin position="247"/>
        <end position="279"/>
    </location>
</feature>
<dbReference type="Proteomes" id="UP000195880">
    <property type="component" value="Chromosome"/>
</dbReference>
<evidence type="ECO:0000313" key="2">
    <source>
        <dbReference type="EMBL" id="ARX87808.1"/>
    </source>
</evidence>
<feature type="compositionally biased region" description="Basic and acidic residues" evidence="1">
    <location>
        <begin position="247"/>
        <end position="259"/>
    </location>
</feature>
<sequence>MLDADAVDVLARCHAGLRVEGAGEVPGREPGALREGLHAQVSPGMLGDPLLDLAQRLTAGRLRRQLGAELRLVAGAAQEHDEVARDGQRRVPAQVLLDEGERQVDARRDARRGRHVPVPYVDGVGVHVDLRVVPGECVAVRPVGRRATAVEQAGAGEQDGPGADRDQPLGERCVGPQPGDQGLVLVPGARAARHQDGVRHRGAGPSRVLGERGVRDQREPARRPHGGAVEGGGAHLVRRGVGVGVARSREHLGGARDVEALDAVEEDDQDGSLLHAHDS</sequence>
<proteinExistence type="predicted"/>
<feature type="region of interest" description="Disordered" evidence="1">
    <location>
        <begin position="193"/>
        <end position="235"/>
    </location>
</feature>
<reference evidence="2 3" key="1">
    <citation type="submission" date="2017-05" db="EMBL/GenBank/DDBJ databases">
        <title>Streptomyces alboflavus Genome sequencing and assembly.</title>
        <authorList>
            <person name="Wang Y."/>
            <person name="Du B."/>
            <person name="Ding Y."/>
            <person name="Liu H."/>
            <person name="Hou Q."/>
            <person name="Liu K."/>
            <person name="Wang C."/>
            <person name="Yao L."/>
        </authorList>
    </citation>
    <scope>NUCLEOTIDE SEQUENCE [LARGE SCALE GENOMIC DNA]</scope>
    <source>
        <strain evidence="2 3">MDJK44</strain>
    </source>
</reference>
<dbReference type="AlphaFoldDB" id="A0A1Z1WN35"/>
<keyword evidence="3" id="KW-1185">Reference proteome</keyword>
<dbReference type="KEGG" id="salf:SMD44_07290"/>
<gene>
    <name evidence="2" type="ORF">SMD44_07290</name>
</gene>
<feature type="compositionally biased region" description="Basic and acidic residues" evidence="1">
    <location>
        <begin position="209"/>
        <end position="222"/>
    </location>
</feature>
<evidence type="ECO:0000313" key="3">
    <source>
        <dbReference type="Proteomes" id="UP000195880"/>
    </source>
</evidence>
<feature type="compositionally biased region" description="Acidic residues" evidence="1">
    <location>
        <begin position="260"/>
        <end position="270"/>
    </location>
</feature>
<organism evidence="2 3">
    <name type="scientific">Streptomyces alboflavus</name>
    <dbReference type="NCBI Taxonomy" id="67267"/>
    <lineage>
        <taxon>Bacteria</taxon>
        <taxon>Bacillati</taxon>
        <taxon>Actinomycetota</taxon>
        <taxon>Actinomycetes</taxon>
        <taxon>Kitasatosporales</taxon>
        <taxon>Streptomycetaceae</taxon>
        <taxon>Streptomyces</taxon>
    </lineage>
</organism>